<dbReference type="PANTHER" id="PTHR42693:SF53">
    <property type="entry name" value="ENDO-4-O-SULFATASE"/>
    <property type="match status" value="1"/>
</dbReference>
<comment type="similarity">
    <text evidence="1">Belongs to the sulfatase family.</text>
</comment>
<evidence type="ECO:0000313" key="8">
    <source>
        <dbReference type="Proteomes" id="UP000321907"/>
    </source>
</evidence>
<gene>
    <name evidence="7" type="ORF">FUA23_16495</name>
</gene>
<evidence type="ECO:0000259" key="6">
    <source>
        <dbReference type="Pfam" id="PF00884"/>
    </source>
</evidence>
<dbReference type="Gene3D" id="3.40.720.10">
    <property type="entry name" value="Alkaline Phosphatase, subunit A"/>
    <property type="match status" value="1"/>
</dbReference>
<keyword evidence="2" id="KW-0479">Metal-binding</keyword>
<feature type="signal peptide" evidence="5">
    <location>
        <begin position="1"/>
        <end position="24"/>
    </location>
</feature>
<keyword evidence="5" id="KW-0732">Signal</keyword>
<feature type="chain" id="PRO_5022979848" evidence="5">
    <location>
        <begin position="25"/>
        <end position="500"/>
    </location>
</feature>
<keyword evidence="3 7" id="KW-0378">Hydrolase</keyword>
<accession>A0A5C7FRA0</accession>
<dbReference type="InterPro" id="IPR050738">
    <property type="entry name" value="Sulfatase"/>
</dbReference>
<sequence>MLKLRTYFSGFLALLLVSCSPKSAATVAKSDGGTTLEEVAQPNLIIIHTDEHNFRTLGCYRDLMAANDALVWGPEVKVGTPNIDRIAHEGAICDAYYAPSPVCAPSRASMMTGLYPIATDVRQNNIPMNASMRTFAQVLKEQGYATSYVGKWHLEGEGKYTRVNNSFGWEDHSMMFNGGHAPYFRLKDGWIEAINAKAFVRLKEKGETENIHYVTDYLTDRSLAILERDKDKPFCLMLSIPDPHTPNIARPPYDTMFSNLNYQPPATMTIIPEEDRPGWATGKDKNYHRDFDPGYVEGYLGMVKCIDDNVGRILDFLDREKLAQKTIIIFTSDHGDMIFEHDRNNKGVPYEASARVPFLIRFPGHIPAGKQIGTPYTMVDFAPTVLGLLGAPALTNIHGTDASATFLSPKKAPSPGRITYIGTTGGNWVAAVDGHHKLILSKNDPPYLFDLELDPQEIINRYEDPAYAAVIKRLQPELLRQVRLYKDPSTLSKGELITSH</sequence>
<dbReference type="InterPro" id="IPR017850">
    <property type="entry name" value="Alkaline_phosphatase_core_sf"/>
</dbReference>
<proteinExistence type="inferred from homology"/>
<organism evidence="7 8">
    <name type="scientific">Neolewinella aurantiaca</name>
    <dbReference type="NCBI Taxonomy" id="2602767"/>
    <lineage>
        <taxon>Bacteria</taxon>
        <taxon>Pseudomonadati</taxon>
        <taxon>Bacteroidota</taxon>
        <taxon>Saprospiria</taxon>
        <taxon>Saprospirales</taxon>
        <taxon>Lewinellaceae</taxon>
        <taxon>Neolewinella</taxon>
    </lineage>
</organism>
<dbReference type="SUPFAM" id="SSF53649">
    <property type="entry name" value="Alkaline phosphatase-like"/>
    <property type="match status" value="1"/>
</dbReference>
<dbReference type="PROSITE" id="PS00523">
    <property type="entry name" value="SULFATASE_1"/>
    <property type="match status" value="1"/>
</dbReference>
<keyword evidence="8" id="KW-1185">Reference proteome</keyword>
<keyword evidence="7" id="KW-0808">Transferase</keyword>
<dbReference type="InterPro" id="IPR000917">
    <property type="entry name" value="Sulfatase_N"/>
</dbReference>
<dbReference type="GO" id="GO:0046872">
    <property type="term" value="F:metal ion binding"/>
    <property type="evidence" value="ECO:0007669"/>
    <property type="project" value="UniProtKB-KW"/>
</dbReference>
<evidence type="ECO:0000256" key="3">
    <source>
        <dbReference type="ARBA" id="ARBA00022801"/>
    </source>
</evidence>
<evidence type="ECO:0000256" key="4">
    <source>
        <dbReference type="ARBA" id="ARBA00022837"/>
    </source>
</evidence>
<dbReference type="InterPro" id="IPR024607">
    <property type="entry name" value="Sulfatase_CS"/>
</dbReference>
<evidence type="ECO:0000256" key="5">
    <source>
        <dbReference type="SAM" id="SignalP"/>
    </source>
</evidence>
<reference evidence="7 8" key="1">
    <citation type="submission" date="2019-08" db="EMBL/GenBank/DDBJ databases">
        <title>Lewinella sp. strain SSH13 Genome sequencing and assembly.</title>
        <authorList>
            <person name="Kim I."/>
        </authorList>
    </citation>
    <scope>NUCLEOTIDE SEQUENCE [LARGE SCALE GENOMIC DNA]</scope>
    <source>
        <strain evidence="7 8">SSH13</strain>
    </source>
</reference>
<dbReference type="OrthoDB" id="9789742at2"/>
<dbReference type="PROSITE" id="PS00149">
    <property type="entry name" value="SULFATASE_2"/>
    <property type="match status" value="1"/>
</dbReference>
<name>A0A5C7FRA0_9BACT</name>
<evidence type="ECO:0000256" key="2">
    <source>
        <dbReference type="ARBA" id="ARBA00022723"/>
    </source>
</evidence>
<feature type="domain" description="Sulfatase N-terminal" evidence="6">
    <location>
        <begin position="42"/>
        <end position="391"/>
    </location>
</feature>
<keyword evidence="4" id="KW-0106">Calcium</keyword>
<dbReference type="RefSeq" id="WP_147931868.1">
    <property type="nucleotide sequence ID" value="NZ_VOXD01000028.1"/>
</dbReference>
<dbReference type="PANTHER" id="PTHR42693">
    <property type="entry name" value="ARYLSULFATASE FAMILY MEMBER"/>
    <property type="match status" value="1"/>
</dbReference>
<evidence type="ECO:0000256" key="1">
    <source>
        <dbReference type="ARBA" id="ARBA00008779"/>
    </source>
</evidence>
<comment type="caution">
    <text evidence="7">The sequence shown here is derived from an EMBL/GenBank/DDBJ whole genome shotgun (WGS) entry which is preliminary data.</text>
</comment>
<dbReference type="PROSITE" id="PS51257">
    <property type="entry name" value="PROKAR_LIPOPROTEIN"/>
    <property type="match status" value="1"/>
</dbReference>
<dbReference type="GO" id="GO:0016740">
    <property type="term" value="F:transferase activity"/>
    <property type="evidence" value="ECO:0007669"/>
    <property type="project" value="UniProtKB-KW"/>
</dbReference>
<dbReference type="GO" id="GO:0004065">
    <property type="term" value="F:arylsulfatase activity"/>
    <property type="evidence" value="ECO:0007669"/>
    <property type="project" value="TreeGrafter"/>
</dbReference>
<evidence type="ECO:0000313" key="7">
    <source>
        <dbReference type="EMBL" id="TXF87959.1"/>
    </source>
</evidence>
<dbReference type="AlphaFoldDB" id="A0A5C7FRA0"/>
<protein>
    <submittedName>
        <fullName evidence="7">Sulfatase-like hydrolase/transferase</fullName>
    </submittedName>
</protein>
<dbReference type="Proteomes" id="UP000321907">
    <property type="component" value="Unassembled WGS sequence"/>
</dbReference>
<dbReference type="Pfam" id="PF00884">
    <property type="entry name" value="Sulfatase"/>
    <property type="match status" value="1"/>
</dbReference>
<dbReference type="EMBL" id="VOXD01000028">
    <property type="protein sequence ID" value="TXF87959.1"/>
    <property type="molecule type" value="Genomic_DNA"/>
</dbReference>